<proteinExistence type="predicted"/>
<evidence type="ECO:0000313" key="1">
    <source>
        <dbReference type="EMBL" id="SCZ65114.1"/>
    </source>
</evidence>
<dbReference type="AlphaFoldDB" id="A0A1G5QTA2"/>
<evidence type="ECO:0000313" key="2">
    <source>
        <dbReference type="Proteomes" id="UP000199648"/>
    </source>
</evidence>
<dbReference type="EMBL" id="FMWD01000009">
    <property type="protein sequence ID" value="SCZ65114.1"/>
    <property type="molecule type" value="Genomic_DNA"/>
</dbReference>
<organism evidence="1 2">
    <name type="scientific">Thiohalomonas denitrificans</name>
    <dbReference type="NCBI Taxonomy" id="415747"/>
    <lineage>
        <taxon>Bacteria</taxon>
        <taxon>Pseudomonadati</taxon>
        <taxon>Pseudomonadota</taxon>
        <taxon>Gammaproteobacteria</taxon>
        <taxon>Thiohalomonadales</taxon>
        <taxon>Thiohalomonadaceae</taxon>
        <taxon>Thiohalomonas</taxon>
    </lineage>
</organism>
<keyword evidence="2" id="KW-1185">Reference proteome</keyword>
<reference evidence="1 2" key="1">
    <citation type="submission" date="2016-10" db="EMBL/GenBank/DDBJ databases">
        <authorList>
            <person name="de Groot N.N."/>
        </authorList>
    </citation>
    <scope>NUCLEOTIDE SEQUENCE [LARGE SCALE GENOMIC DNA]</scope>
    <source>
        <strain evidence="1 2">HLD2</strain>
    </source>
</reference>
<name>A0A1G5QTA2_9GAMM</name>
<sequence>MRPTRTLKWRIWSRPTCFPPRPPVYPVVIHSSQGEAGFQPAPGNPS</sequence>
<gene>
    <name evidence="1" type="ORF">SAMN03097708_02786</name>
</gene>
<dbReference type="STRING" id="415747.SAMN03097708_02786"/>
<dbReference type="Proteomes" id="UP000199648">
    <property type="component" value="Unassembled WGS sequence"/>
</dbReference>
<accession>A0A1G5QTA2</accession>
<protein>
    <submittedName>
        <fullName evidence="1">Uncharacterized protein</fullName>
    </submittedName>
</protein>